<gene>
    <name evidence="1" type="ORF">MSAR_13850</name>
</gene>
<name>A0A7I7SQ35_9MYCO</name>
<evidence type="ECO:0000313" key="1">
    <source>
        <dbReference type="EMBL" id="BBY58249.1"/>
    </source>
</evidence>
<accession>A0A7I7SQ35</accession>
<keyword evidence="2" id="KW-1185">Reference proteome</keyword>
<dbReference type="Proteomes" id="UP000466445">
    <property type="component" value="Chromosome"/>
</dbReference>
<dbReference type="KEGG" id="msar:MSAR_13850"/>
<dbReference type="EMBL" id="AP022595">
    <property type="protein sequence ID" value="BBY58249.1"/>
    <property type="molecule type" value="Genomic_DNA"/>
</dbReference>
<dbReference type="AlphaFoldDB" id="A0A7I7SQ35"/>
<protein>
    <submittedName>
        <fullName evidence="1">Uncharacterized protein</fullName>
    </submittedName>
</protein>
<reference evidence="1 2" key="1">
    <citation type="journal article" date="2019" name="Emerg. Microbes Infect.">
        <title>Comprehensive subspecies identification of 175 nontuberculous mycobacteria species based on 7547 genomic profiles.</title>
        <authorList>
            <person name="Matsumoto Y."/>
            <person name="Kinjo T."/>
            <person name="Motooka D."/>
            <person name="Nabeya D."/>
            <person name="Jung N."/>
            <person name="Uechi K."/>
            <person name="Horii T."/>
            <person name="Iida T."/>
            <person name="Fujita J."/>
            <person name="Nakamura S."/>
        </authorList>
    </citation>
    <scope>NUCLEOTIDE SEQUENCE [LARGE SCALE GENOMIC DNA]</scope>
    <source>
        <strain evidence="1 2">JCM 30395</strain>
    </source>
</reference>
<sequence>MFGREYENTARDLLKAVTAGIDACGETGYGIQVSAAATGPAANVEKTQNAIRELLNKLGSVGGIMGTLFEDHMNPLRFAYDPDGALKTWTGIAELSNAVMNPAPLAQMAVKDPAKFEAIIKGLARTDEWSRDRPMLAASQNIAAG</sequence>
<organism evidence="1 2">
    <name type="scientific">Mycolicibacterium sarraceniae</name>
    <dbReference type="NCBI Taxonomy" id="1534348"/>
    <lineage>
        <taxon>Bacteria</taxon>
        <taxon>Bacillati</taxon>
        <taxon>Actinomycetota</taxon>
        <taxon>Actinomycetes</taxon>
        <taxon>Mycobacteriales</taxon>
        <taxon>Mycobacteriaceae</taxon>
        <taxon>Mycolicibacterium</taxon>
    </lineage>
</organism>
<proteinExistence type="predicted"/>
<evidence type="ECO:0000313" key="2">
    <source>
        <dbReference type="Proteomes" id="UP000466445"/>
    </source>
</evidence>